<keyword evidence="1" id="KW-0812">Transmembrane</keyword>
<evidence type="ECO:0000313" key="3">
    <source>
        <dbReference type="Proteomes" id="UP000198853"/>
    </source>
</evidence>
<dbReference type="Pfam" id="PF07187">
    <property type="entry name" value="DUF1405"/>
    <property type="match status" value="1"/>
</dbReference>
<name>A0A1G8JBC9_9BACI</name>
<dbReference type="Proteomes" id="UP000198853">
    <property type="component" value="Unassembled WGS sequence"/>
</dbReference>
<feature type="transmembrane region" description="Helical" evidence="1">
    <location>
        <begin position="107"/>
        <end position="127"/>
    </location>
</feature>
<dbReference type="InterPro" id="IPR009845">
    <property type="entry name" value="DUF1405"/>
</dbReference>
<feature type="transmembrane region" description="Helical" evidence="1">
    <location>
        <begin position="134"/>
        <end position="156"/>
    </location>
</feature>
<keyword evidence="1" id="KW-0472">Membrane</keyword>
<dbReference type="AlphaFoldDB" id="A0A1G8JBC9"/>
<gene>
    <name evidence="2" type="ORF">SAMN04488123_101136</name>
</gene>
<organism evidence="2 3">
    <name type="scientific">Natribacillus halophilus</name>
    <dbReference type="NCBI Taxonomy" id="549003"/>
    <lineage>
        <taxon>Bacteria</taxon>
        <taxon>Bacillati</taxon>
        <taxon>Bacillota</taxon>
        <taxon>Bacilli</taxon>
        <taxon>Bacillales</taxon>
        <taxon>Bacillaceae</taxon>
        <taxon>Natribacillus</taxon>
    </lineage>
</organism>
<keyword evidence="3" id="KW-1185">Reference proteome</keyword>
<protein>
    <submittedName>
        <fullName evidence="2">Uncharacterized membrane protein YpjA</fullName>
    </submittedName>
</protein>
<feature type="transmembrane region" description="Helical" evidence="1">
    <location>
        <begin position="73"/>
        <end position="95"/>
    </location>
</feature>
<feature type="transmembrane region" description="Helical" evidence="1">
    <location>
        <begin position="12"/>
        <end position="30"/>
    </location>
</feature>
<dbReference type="PANTHER" id="PTHR40042">
    <property type="entry name" value="HYPOTHETICAL MEMBRANE SPANNING PROTEIN"/>
    <property type="match status" value="1"/>
</dbReference>
<dbReference type="EMBL" id="FNEN01000001">
    <property type="protein sequence ID" value="SDI28392.1"/>
    <property type="molecule type" value="Genomic_DNA"/>
</dbReference>
<feature type="transmembrane region" description="Helical" evidence="1">
    <location>
        <begin position="42"/>
        <end position="66"/>
    </location>
</feature>
<dbReference type="PANTHER" id="PTHR40042:SF1">
    <property type="entry name" value="DUF1405 DOMAIN-CONTAINING PROTEIN"/>
    <property type="match status" value="1"/>
</dbReference>
<accession>A0A1G8JBC9</accession>
<proteinExistence type="predicted"/>
<feature type="transmembrane region" description="Helical" evidence="1">
    <location>
        <begin position="168"/>
        <end position="186"/>
    </location>
</feature>
<sequence>MRILIGFLARPPMLWVLLLINGGGTLYGFYWYEDQLAQTPVIFVPFVPDSPTASLFFTGVLAAFLLRKHIGLLEAFAAVTLIKYGIWAVVMNLGADIMGGPVNWQNYMLVASHFGMALQAVLFLPYYRIKPWHLVVVGIWTVHNDIIDYVFGMHPWVSPAMLPYIDHIGYFTFWLGLVAIAIVYFFNIRHDRYRLTLPR</sequence>
<evidence type="ECO:0000256" key="1">
    <source>
        <dbReference type="SAM" id="Phobius"/>
    </source>
</evidence>
<reference evidence="2 3" key="1">
    <citation type="submission" date="2016-10" db="EMBL/GenBank/DDBJ databases">
        <authorList>
            <person name="de Groot N.N."/>
        </authorList>
    </citation>
    <scope>NUCLEOTIDE SEQUENCE [LARGE SCALE GENOMIC DNA]</scope>
    <source>
        <strain evidence="2 3">DSM 21771</strain>
    </source>
</reference>
<keyword evidence="1" id="KW-1133">Transmembrane helix</keyword>
<evidence type="ECO:0000313" key="2">
    <source>
        <dbReference type="EMBL" id="SDI28392.1"/>
    </source>
</evidence>